<evidence type="ECO:0000256" key="1">
    <source>
        <dbReference type="SAM" id="Phobius"/>
    </source>
</evidence>
<dbReference type="AlphaFoldDB" id="A0A381RY62"/>
<gene>
    <name evidence="2" type="ORF">METZ01_LOCUS48978</name>
</gene>
<evidence type="ECO:0000313" key="2">
    <source>
        <dbReference type="EMBL" id="SUZ96124.1"/>
    </source>
</evidence>
<proteinExistence type="predicted"/>
<keyword evidence="1" id="KW-1133">Transmembrane helix</keyword>
<sequence>MLKAASYKLAKLAVANDEHAVCWVQGNLFLDLERCGERLREHCHLIGDSIWQDVQVSGRQGQVFCEGAIACQDAKHCAVFAMSFLLCVASVAIAASCVDFADHPLAF</sequence>
<feature type="transmembrane region" description="Helical" evidence="1">
    <location>
        <begin position="79"/>
        <end position="101"/>
    </location>
</feature>
<protein>
    <submittedName>
        <fullName evidence="2">Uncharacterized protein</fullName>
    </submittedName>
</protein>
<name>A0A381RY62_9ZZZZ</name>
<keyword evidence="1" id="KW-0472">Membrane</keyword>
<dbReference type="EMBL" id="UINC01002385">
    <property type="protein sequence ID" value="SUZ96124.1"/>
    <property type="molecule type" value="Genomic_DNA"/>
</dbReference>
<accession>A0A381RY62</accession>
<organism evidence="2">
    <name type="scientific">marine metagenome</name>
    <dbReference type="NCBI Taxonomy" id="408172"/>
    <lineage>
        <taxon>unclassified sequences</taxon>
        <taxon>metagenomes</taxon>
        <taxon>ecological metagenomes</taxon>
    </lineage>
</organism>
<reference evidence="2" key="1">
    <citation type="submission" date="2018-05" db="EMBL/GenBank/DDBJ databases">
        <authorList>
            <person name="Lanie J.A."/>
            <person name="Ng W.-L."/>
            <person name="Kazmierczak K.M."/>
            <person name="Andrzejewski T.M."/>
            <person name="Davidsen T.M."/>
            <person name="Wayne K.J."/>
            <person name="Tettelin H."/>
            <person name="Glass J.I."/>
            <person name="Rusch D."/>
            <person name="Podicherti R."/>
            <person name="Tsui H.-C.T."/>
            <person name="Winkler M.E."/>
        </authorList>
    </citation>
    <scope>NUCLEOTIDE SEQUENCE</scope>
</reference>
<keyword evidence="1" id="KW-0812">Transmembrane</keyword>